<feature type="region of interest" description="Disordered" evidence="3">
    <location>
        <begin position="1"/>
        <end position="71"/>
    </location>
</feature>
<feature type="compositionally biased region" description="Polar residues" evidence="3">
    <location>
        <begin position="409"/>
        <end position="427"/>
    </location>
</feature>
<dbReference type="Proteomes" id="UP000694888">
    <property type="component" value="Unplaced"/>
</dbReference>
<organism evidence="4 5">
    <name type="scientific">Aplysia californica</name>
    <name type="common">California sea hare</name>
    <dbReference type="NCBI Taxonomy" id="6500"/>
    <lineage>
        <taxon>Eukaryota</taxon>
        <taxon>Metazoa</taxon>
        <taxon>Spiralia</taxon>
        <taxon>Lophotrochozoa</taxon>
        <taxon>Mollusca</taxon>
        <taxon>Gastropoda</taxon>
        <taxon>Heterobranchia</taxon>
        <taxon>Euthyneura</taxon>
        <taxon>Tectipleura</taxon>
        <taxon>Aplysiida</taxon>
        <taxon>Aplysioidea</taxon>
        <taxon>Aplysiidae</taxon>
        <taxon>Aplysia</taxon>
    </lineage>
</organism>
<keyword evidence="2" id="KW-0539">Nucleus</keyword>
<feature type="region of interest" description="Disordered" evidence="3">
    <location>
        <begin position="503"/>
        <end position="543"/>
    </location>
</feature>
<feature type="compositionally biased region" description="Low complexity" evidence="3">
    <location>
        <begin position="583"/>
        <end position="598"/>
    </location>
</feature>
<proteinExistence type="predicted"/>
<evidence type="ECO:0000313" key="4">
    <source>
        <dbReference type="Proteomes" id="UP000694888"/>
    </source>
</evidence>
<feature type="compositionally biased region" description="Low complexity" evidence="3">
    <location>
        <begin position="534"/>
        <end position="543"/>
    </location>
</feature>
<feature type="compositionally biased region" description="Basic and acidic residues" evidence="3">
    <location>
        <begin position="8"/>
        <end position="22"/>
    </location>
</feature>
<feature type="region of interest" description="Disordered" evidence="3">
    <location>
        <begin position="1598"/>
        <end position="1625"/>
    </location>
</feature>
<dbReference type="PANTHER" id="PTHR21677:SF1">
    <property type="entry name" value="PROTEIN CRAMPED-LIKE"/>
    <property type="match status" value="1"/>
</dbReference>
<feature type="compositionally biased region" description="Basic residues" evidence="3">
    <location>
        <begin position="564"/>
        <end position="573"/>
    </location>
</feature>
<reference evidence="5" key="1">
    <citation type="submission" date="2025-08" db="UniProtKB">
        <authorList>
            <consortium name="RefSeq"/>
        </authorList>
    </citation>
    <scope>IDENTIFICATION</scope>
</reference>
<keyword evidence="4" id="KW-1185">Reference proteome</keyword>
<evidence type="ECO:0000313" key="5">
    <source>
        <dbReference type="RefSeq" id="XP_005103597.1"/>
    </source>
</evidence>
<evidence type="ECO:0000256" key="2">
    <source>
        <dbReference type="ARBA" id="ARBA00023242"/>
    </source>
</evidence>
<feature type="region of interest" description="Disordered" evidence="3">
    <location>
        <begin position="1436"/>
        <end position="1459"/>
    </location>
</feature>
<feature type="compositionally biased region" description="Basic and acidic residues" evidence="3">
    <location>
        <begin position="393"/>
        <end position="408"/>
    </location>
</feature>
<keyword evidence="1" id="KW-0238">DNA-binding</keyword>
<evidence type="ECO:0000256" key="1">
    <source>
        <dbReference type="ARBA" id="ARBA00023125"/>
    </source>
</evidence>
<feature type="compositionally biased region" description="Basic and acidic residues" evidence="3">
    <location>
        <begin position="61"/>
        <end position="71"/>
    </location>
</feature>
<accession>A0ABM0JX31</accession>
<feature type="region of interest" description="Disordered" evidence="3">
    <location>
        <begin position="560"/>
        <end position="613"/>
    </location>
</feature>
<feature type="region of interest" description="Disordered" evidence="3">
    <location>
        <begin position="393"/>
        <end position="431"/>
    </location>
</feature>
<dbReference type="InterPro" id="IPR055315">
    <property type="entry name" value="Cramped-like"/>
</dbReference>
<dbReference type="RefSeq" id="XP_005103597.1">
    <property type="nucleotide sequence ID" value="XM_005103540.3"/>
</dbReference>
<dbReference type="PANTHER" id="PTHR21677">
    <property type="entry name" value="CRAMPED PROTEIN"/>
    <property type="match status" value="1"/>
</dbReference>
<sequence>MAPKRRKISVDDSDLHERDGKKAKVGSIDASTVGEKDAPDSTYADKDVKSSGVKSTQEQLSDDKVKDEAPKPVRISERLIIKRNRQDVDEEPPVQIQTPPKNLKKTVKLVKSVKLVKPVKEPKKNKKRRPWALWSIRDKKLFFLGLSEHGKNFEAISNRISHATRIPGQQPKDKMLVRYFYYRCWAKISKFIDVNVKGVKTSTQELYGLINYGVLKQYMKDTDPAFGKCLNELILHGETICPKKGKRRGLRIRTPLCTCLKKLNNIEESAVREDDTAAKFPSHIVVELTPKNYHAWAKVQGLSQNPRVRFKMTANRTLESMFKFLEKKWKPPRLKLKEGMGGADDRNQELVCTLHPKCKIAPVTVIPQVPQKIDVAFTHFREHVLPTLLAKEAAKSDKGAGEANKEDVPSSSTDKGDSCVTSSTEGSTADLISGQQNIPEGEHKAPSSFASLLAAAANDLAAINSTEADCSAITATGKNVLADAPVGAKPPAMILADENAMFPDTSPFSPPEVVGTPLSSEGTPKHTVIKPPTSSSSSSSSSSVVASSTLTVPPLVISLPPVAGKKRSSKTSKKNSSNQEACDNAASSSAAASDNSSSPHKADACSAESTEESEREIARLTDLAQDGFTLRNSNNVTLLHISLMLGRASLIRLEYEWRPKKNKKLPTNPLLDQALSQMSNLLRRLCNIAALDLAEFSKKNDQSKTKGPCSVCGCGGGQRCKKSCAGERREPVSRDACTNTEPLKLYQSPVASPVQMFRRPVLATPRTFVAAPTPVPVPRVQVNGKDPVFRVPLVPSFKQGPTKEEQQRAAKLIQMEPKNKLLRKRTLTPKNRKAPPIIVQRTLLPKVSPNQMVAYIQPGTSIPGQVMVEVNPENLSPVTNIVGSPTTSGVMAKDPLVDRSNDVVLLGPAQLPNQVLDGGKDMPAPPGTQHTINTAPITGFLPLASVAMSGSLDSVCSTNPLELSAATSNAREVPAVSGVVTPVSHMVQISDMSLMSQNDISISDLDISMNCSNMGPDAGDKFLDMVMQNSEQGFSGLIEKQGDKSDSLRVGPGPHLQTTGAATTGHSFDPSVLRTPPHHGISAADIQSHTSMFSSPLKLNISDQAWLNTDTGDVSLSAILDENSSFGKKASGKSGESLSGPPSYTAFFDSSSSDALDASAVSFSKTTQGCDVSLSSFLDANFCKKDDPCAISPLTKVSSSGSGHKLPSSGGLFSSSAGSYSGVQLFSDASQDSIVKLDVDGALQGMVNDSSMDLVSKFESLAAQINARQEPDVVMTGGHIDSSLGLRVGVAHDEPVTLVGASGRNSGQGDSFHGSGTVHMTAGQHGSSLPTGITVQHESDALRVTGGQHDESLVTGISVQSVPDNFRMTNSQQDSSFVPEISVQQDCVAYGLDGSQLHPSLGHGITVQHDSNALGMTSGQHDSTLVSGIASRYESNPMGSASGQNIVGLDGQSRTSEGSSQVQEDGMFHAVTVGEPASSGIGDLVTQAGGVNTVLSPSGGTSVNPGLVVKSEECAGTVCSVEDGGSEVVVLKIEHLDEDSVVLNMMPQEQMDGSGKTTSLGAECSDSERTVLVTGGCEGRSDTTVASVLGNVVGELGSAGAGAGEGDSSEVTSRDSELLNIGGIGPEEQEAAVESIFNLGS</sequence>
<protein>
    <submittedName>
        <fullName evidence="5">Protein cramped-like</fullName>
    </submittedName>
</protein>
<gene>
    <name evidence="5" type="primary">LOC101853635</name>
</gene>
<feature type="compositionally biased region" description="Polar residues" evidence="3">
    <location>
        <begin position="1436"/>
        <end position="1445"/>
    </location>
</feature>
<dbReference type="GeneID" id="101853635"/>
<evidence type="ECO:0000256" key="3">
    <source>
        <dbReference type="SAM" id="MobiDB-lite"/>
    </source>
</evidence>
<feature type="compositionally biased region" description="Basic and acidic residues" evidence="3">
    <location>
        <begin position="34"/>
        <end position="49"/>
    </location>
</feature>
<name>A0ABM0JX31_APLCA</name>